<keyword evidence="2" id="KW-1185">Reference proteome</keyword>
<protein>
    <submittedName>
        <fullName evidence="1">Uncharacterized protein</fullName>
    </submittedName>
</protein>
<proteinExistence type="predicted"/>
<gene>
    <name evidence="1" type="ORF">EPI10_019736</name>
</gene>
<sequence>MHGTKLQGFERIRSPRIDLLSTSVWWVNPLTVCFHKQRHTPCNFQHSGSPEETTIPIETTESGICSTQRVQFKDASLNKAHTITRTSQTPFVKAQSLTTWVVISGTE</sequence>
<evidence type="ECO:0000313" key="1">
    <source>
        <dbReference type="EMBL" id="KAA3479203.1"/>
    </source>
</evidence>
<name>A0A5B6WCP7_9ROSI</name>
<evidence type="ECO:0000313" key="2">
    <source>
        <dbReference type="Proteomes" id="UP000325315"/>
    </source>
</evidence>
<reference evidence="1" key="1">
    <citation type="submission" date="2019-08" db="EMBL/GenBank/DDBJ databases">
        <authorList>
            <person name="Liu F."/>
        </authorList>
    </citation>
    <scope>NUCLEOTIDE SEQUENCE [LARGE SCALE GENOMIC DNA]</scope>
    <source>
        <strain evidence="1">PA1801</strain>
        <tissue evidence="1">Leaf</tissue>
    </source>
</reference>
<organism evidence="1 2">
    <name type="scientific">Gossypium australe</name>
    <dbReference type="NCBI Taxonomy" id="47621"/>
    <lineage>
        <taxon>Eukaryota</taxon>
        <taxon>Viridiplantae</taxon>
        <taxon>Streptophyta</taxon>
        <taxon>Embryophyta</taxon>
        <taxon>Tracheophyta</taxon>
        <taxon>Spermatophyta</taxon>
        <taxon>Magnoliopsida</taxon>
        <taxon>eudicotyledons</taxon>
        <taxon>Gunneridae</taxon>
        <taxon>Pentapetalae</taxon>
        <taxon>rosids</taxon>
        <taxon>malvids</taxon>
        <taxon>Malvales</taxon>
        <taxon>Malvaceae</taxon>
        <taxon>Malvoideae</taxon>
        <taxon>Gossypium</taxon>
    </lineage>
</organism>
<dbReference type="EMBL" id="SMMG02000003">
    <property type="protein sequence ID" value="KAA3479203.1"/>
    <property type="molecule type" value="Genomic_DNA"/>
</dbReference>
<dbReference type="AlphaFoldDB" id="A0A5B6WCP7"/>
<accession>A0A5B6WCP7</accession>
<comment type="caution">
    <text evidence="1">The sequence shown here is derived from an EMBL/GenBank/DDBJ whole genome shotgun (WGS) entry which is preliminary data.</text>
</comment>
<dbReference type="Proteomes" id="UP000325315">
    <property type="component" value="Unassembled WGS sequence"/>
</dbReference>